<dbReference type="SMART" id="SM00283">
    <property type="entry name" value="MA"/>
    <property type="match status" value="1"/>
</dbReference>
<keyword evidence="2 4" id="KW-0807">Transducer</keyword>
<dbReference type="PANTHER" id="PTHR32089:SF112">
    <property type="entry name" value="LYSOZYME-LIKE PROTEIN-RELATED"/>
    <property type="match status" value="1"/>
</dbReference>
<dbReference type="PRINTS" id="PR00260">
    <property type="entry name" value="CHEMTRNSDUCR"/>
</dbReference>
<dbReference type="CDD" id="cd11386">
    <property type="entry name" value="MCP_signal"/>
    <property type="match status" value="1"/>
</dbReference>
<sequence>MLNLQSVKTKVVLGFGVCVLSFAISSGTSLVGLNHSSTAFHHVLAESEVFSQVSEVQATFLKARLAATDYFYSHDEAALNEFNQREEKLEQMLSLLKQNPDVANKAKLSAEARELTDDIHHYVNIFKQVSNQSHLYDKMFNEQFSVEFAVAKKNLDQLLEFAKESGNSEFEFEIAKLMEVLLESEISAMTALHDSHHDANPFNQLVTTRLNPLQKTVEQHLENAEERALFNEFKSHESAYFTSFDQLMQLVHTLTEEKKMLAEDGLKTSNVIVEMKEELLKAQTEEAQVINEEKELFQIVIEGLTAAAIAAAILCTVFVSRLISRGIDGLTHAIRSLAKGDLTYRSKVNPKKKDEFTLLLTHLNISFDSLSDVLKEVSSASGNVNHMSGSLSAVATQVNQSTQGLKDEIEQITVALHQMSATSEEIARNAEESSHFTLQASQVTHTTIDSVRDVLSDISVITKDIEESADIIQQLVNQSESIGTIIETIRAIAEQTNLLALNAAIESARAGEQGRGFAVVSDEVRVLAQRTQTSTEDIEALIVCLQSSVTKATSSIIHCRDKTVQAAKRAETVTSSMHQVQHSVEELRETNAQVAVAIEEQSATTCTISMNVDEANQITKETATAVDQLAQSSHSLAALSDQLMARVKQFKLESNPI</sequence>
<dbReference type="Proteomes" id="UP001304071">
    <property type="component" value="Chromosome 2"/>
</dbReference>
<dbReference type="PROSITE" id="PS50111">
    <property type="entry name" value="CHEMOTAXIS_TRANSDUC_2"/>
    <property type="match status" value="1"/>
</dbReference>
<feature type="domain" description="Methyl-accepting transducer" evidence="5">
    <location>
        <begin position="380"/>
        <end position="616"/>
    </location>
</feature>
<dbReference type="Pfam" id="PF00015">
    <property type="entry name" value="MCPsignal"/>
    <property type="match status" value="1"/>
</dbReference>
<dbReference type="InterPro" id="IPR004089">
    <property type="entry name" value="MCPsignal_dom"/>
</dbReference>
<evidence type="ECO:0000259" key="6">
    <source>
        <dbReference type="PROSITE" id="PS50885"/>
    </source>
</evidence>
<dbReference type="InterPro" id="IPR003660">
    <property type="entry name" value="HAMP_dom"/>
</dbReference>
<dbReference type="RefSeq" id="WP_261897808.1">
    <property type="nucleotide sequence ID" value="NZ_AP024896.1"/>
</dbReference>
<evidence type="ECO:0000256" key="4">
    <source>
        <dbReference type="PROSITE-ProRule" id="PRU00284"/>
    </source>
</evidence>
<dbReference type="Gene3D" id="1.10.287.950">
    <property type="entry name" value="Methyl-accepting chemotaxis protein"/>
    <property type="match status" value="1"/>
</dbReference>
<keyword evidence="8" id="KW-1185">Reference proteome</keyword>
<dbReference type="Pfam" id="PF00672">
    <property type="entry name" value="HAMP"/>
    <property type="match status" value="1"/>
</dbReference>
<dbReference type="EMBL" id="CP138204">
    <property type="protein sequence ID" value="WPC75835.1"/>
    <property type="molecule type" value="Genomic_DNA"/>
</dbReference>
<comment type="similarity">
    <text evidence="3">Belongs to the methyl-accepting chemotaxis (MCP) protein family.</text>
</comment>
<evidence type="ECO:0000313" key="8">
    <source>
        <dbReference type="Proteomes" id="UP001304071"/>
    </source>
</evidence>
<dbReference type="SMART" id="SM01358">
    <property type="entry name" value="HBM"/>
    <property type="match status" value="1"/>
</dbReference>
<dbReference type="PROSITE" id="PS50885">
    <property type="entry name" value="HAMP"/>
    <property type="match status" value="1"/>
</dbReference>
<dbReference type="CDD" id="cd06225">
    <property type="entry name" value="HAMP"/>
    <property type="match status" value="1"/>
</dbReference>
<dbReference type="InterPro" id="IPR004090">
    <property type="entry name" value="Chemotax_Me-accpt_rcpt"/>
</dbReference>
<gene>
    <name evidence="7" type="ORF">R8Z52_23255</name>
</gene>
<dbReference type="InterPro" id="IPR032255">
    <property type="entry name" value="HBM"/>
</dbReference>
<accession>A0ABZ0QHC4</accession>
<reference evidence="7 8" key="1">
    <citation type="submission" date="2023-11" db="EMBL/GenBank/DDBJ databases">
        <title>Plant-associative lifestyle of Vibrio porteresiae and its evolutionary dynamics.</title>
        <authorList>
            <person name="Rameshkumar N."/>
            <person name="Kirti K."/>
        </authorList>
    </citation>
    <scope>NUCLEOTIDE SEQUENCE [LARGE SCALE GENOMIC DNA]</scope>
    <source>
        <strain evidence="7 8">MSSRF30</strain>
    </source>
</reference>
<evidence type="ECO:0000313" key="7">
    <source>
        <dbReference type="EMBL" id="WPC75835.1"/>
    </source>
</evidence>
<dbReference type="PANTHER" id="PTHR32089">
    <property type="entry name" value="METHYL-ACCEPTING CHEMOTAXIS PROTEIN MCPB"/>
    <property type="match status" value="1"/>
</dbReference>
<name>A0ABZ0QHC4_9VIBR</name>
<protein>
    <submittedName>
        <fullName evidence="7">Methyl-accepting chemotaxis protein</fullName>
    </submittedName>
</protein>
<comment type="subcellular location">
    <subcellularLocation>
        <location evidence="1">Membrane</location>
    </subcellularLocation>
</comment>
<dbReference type="SUPFAM" id="SSF58104">
    <property type="entry name" value="Methyl-accepting chemotaxis protein (MCP) signaling domain"/>
    <property type="match status" value="1"/>
</dbReference>
<feature type="domain" description="HAMP" evidence="6">
    <location>
        <begin position="321"/>
        <end position="375"/>
    </location>
</feature>
<evidence type="ECO:0000256" key="3">
    <source>
        <dbReference type="ARBA" id="ARBA00029447"/>
    </source>
</evidence>
<organism evidence="7 8">
    <name type="scientific">Vibrio porteresiae DSM 19223</name>
    <dbReference type="NCBI Taxonomy" id="1123496"/>
    <lineage>
        <taxon>Bacteria</taxon>
        <taxon>Pseudomonadati</taxon>
        <taxon>Pseudomonadota</taxon>
        <taxon>Gammaproteobacteria</taxon>
        <taxon>Vibrionales</taxon>
        <taxon>Vibrionaceae</taxon>
        <taxon>Vibrio</taxon>
    </lineage>
</organism>
<proteinExistence type="inferred from homology"/>
<evidence type="ECO:0000256" key="1">
    <source>
        <dbReference type="ARBA" id="ARBA00004370"/>
    </source>
</evidence>
<evidence type="ECO:0000259" key="5">
    <source>
        <dbReference type="PROSITE" id="PS50111"/>
    </source>
</evidence>
<evidence type="ECO:0000256" key="2">
    <source>
        <dbReference type="ARBA" id="ARBA00023224"/>
    </source>
</evidence>